<dbReference type="SUPFAM" id="SSF51445">
    <property type="entry name" value="(Trans)glycosidases"/>
    <property type="match status" value="1"/>
</dbReference>
<gene>
    <name evidence="5" type="ORF">ACFO1S_03835</name>
</gene>
<proteinExistence type="inferred from homology"/>
<accession>A0ABV8S636</accession>
<dbReference type="RefSeq" id="WP_204600514.1">
    <property type="nucleotide sequence ID" value="NZ_JBHSED010000003.1"/>
</dbReference>
<dbReference type="InterPro" id="IPR050386">
    <property type="entry name" value="Glycosyl_hydrolase_5"/>
</dbReference>
<dbReference type="InterPro" id="IPR017853">
    <property type="entry name" value="GH"/>
</dbReference>
<dbReference type="EMBL" id="JBHSED010000003">
    <property type="protein sequence ID" value="MFC4302570.1"/>
    <property type="molecule type" value="Genomic_DNA"/>
</dbReference>
<evidence type="ECO:0000256" key="1">
    <source>
        <dbReference type="ARBA" id="ARBA00022801"/>
    </source>
</evidence>
<reference evidence="6" key="1">
    <citation type="journal article" date="2019" name="Int. J. Syst. Evol. Microbiol.">
        <title>The Global Catalogue of Microorganisms (GCM) 10K type strain sequencing project: providing services to taxonomists for standard genome sequencing and annotation.</title>
        <authorList>
            <consortium name="The Broad Institute Genomics Platform"/>
            <consortium name="The Broad Institute Genome Sequencing Center for Infectious Disease"/>
            <person name="Wu L."/>
            <person name="Ma J."/>
        </authorList>
    </citation>
    <scope>NUCLEOTIDE SEQUENCE [LARGE SCALE GENOMIC DNA]</scope>
    <source>
        <strain evidence="6">CGMCC 4.1641</strain>
    </source>
</reference>
<comment type="caution">
    <text evidence="5">The sequence shown here is derived from an EMBL/GenBank/DDBJ whole genome shotgun (WGS) entry which is preliminary data.</text>
</comment>
<evidence type="ECO:0000259" key="4">
    <source>
        <dbReference type="Pfam" id="PF00150"/>
    </source>
</evidence>
<feature type="domain" description="Glycoside hydrolase family 5" evidence="4">
    <location>
        <begin position="77"/>
        <end position="344"/>
    </location>
</feature>
<keyword evidence="2 3" id="KW-0326">Glycosidase</keyword>
<protein>
    <submittedName>
        <fullName evidence="5">Glycoside hydrolase family 5 protein</fullName>
        <ecNumber evidence="5">3.2.1.-</ecNumber>
    </submittedName>
</protein>
<name>A0ABV8S636_9BACL</name>
<dbReference type="Pfam" id="PF00150">
    <property type="entry name" value="Cellulase"/>
    <property type="match status" value="1"/>
</dbReference>
<comment type="similarity">
    <text evidence="3">Belongs to the glycosyl hydrolase 5 (cellulase A) family.</text>
</comment>
<dbReference type="EC" id="3.2.1.-" evidence="5"/>
<dbReference type="InterPro" id="IPR001547">
    <property type="entry name" value="Glyco_hydro_5"/>
</dbReference>
<dbReference type="Gene3D" id="3.20.20.80">
    <property type="entry name" value="Glycosidases"/>
    <property type="match status" value="1"/>
</dbReference>
<dbReference type="GO" id="GO:0016798">
    <property type="term" value="F:hydrolase activity, acting on glycosyl bonds"/>
    <property type="evidence" value="ECO:0007669"/>
    <property type="project" value="UniProtKB-KW"/>
</dbReference>
<evidence type="ECO:0000313" key="6">
    <source>
        <dbReference type="Proteomes" id="UP001595755"/>
    </source>
</evidence>
<dbReference type="PANTHER" id="PTHR31297:SF13">
    <property type="entry name" value="PUTATIVE-RELATED"/>
    <property type="match status" value="1"/>
</dbReference>
<keyword evidence="6" id="KW-1185">Reference proteome</keyword>
<evidence type="ECO:0000256" key="3">
    <source>
        <dbReference type="RuleBase" id="RU361153"/>
    </source>
</evidence>
<organism evidence="5 6">
    <name type="scientific">Cohnella boryungensis</name>
    <dbReference type="NCBI Taxonomy" id="768479"/>
    <lineage>
        <taxon>Bacteria</taxon>
        <taxon>Bacillati</taxon>
        <taxon>Bacillota</taxon>
        <taxon>Bacilli</taxon>
        <taxon>Bacillales</taxon>
        <taxon>Paenibacillaceae</taxon>
        <taxon>Cohnella</taxon>
    </lineage>
</organism>
<dbReference type="PANTHER" id="PTHR31297">
    <property type="entry name" value="GLUCAN ENDO-1,6-BETA-GLUCOSIDASE B"/>
    <property type="match status" value="1"/>
</dbReference>
<evidence type="ECO:0000313" key="5">
    <source>
        <dbReference type="EMBL" id="MFC4302570.1"/>
    </source>
</evidence>
<dbReference type="Proteomes" id="UP001595755">
    <property type="component" value="Unassembled WGS sequence"/>
</dbReference>
<keyword evidence="1 3" id="KW-0378">Hydrolase</keyword>
<evidence type="ECO:0000256" key="2">
    <source>
        <dbReference type="ARBA" id="ARBA00023295"/>
    </source>
</evidence>
<sequence length="466" mass="53645">MQGLKVNGNKIVTADGKELKLRGTNIGAWMNLENFLNGYPGSESALRNEFAMRLGESRAAHFFDCLLDGMFSEADVVFLKTSGMNVVRIPVNYRHFESDLRPFAYKEEGFERLEEALKWCEKHEMYVILDMHTAPGFQSPDWHCDNSSQRAYFWEHIQFQDRFVALWEQFAVRYRGRSVVAAFDLLNEPVSNSAYGRFPAPYRSDWSKINGVYRRTVEAIRAIDAERILILEGDYLGFYFEGFEAPFAEHLVYSSHLYPPPAVKEGTYPGKIDGEEWDKEKLRQTFFESEGAAFARKHNVPLLVGEFGALYAHSDETESRSRALGDMIEAFEEFGAHWTVWTFKDIGHMGLVQVDPASDYAKKVAPLLQAEYAFNRDDGWGRQQVAAMADRMQETIGDGEIDRDLNRYFLEMSIRENYLQVLLLPSYVKIFESLTADQVENMLRAFRAERCVQHESLEVVKAYLSN</sequence>